<comment type="caution">
    <text evidence="1">The sequence shown here is derived from an EMBL/GenBank/DDBJ whole genome shotgun (WGS) entry which is preliminary data.</text>
</comment>
<gene>
    <name evidence="1" type="ORF">S01H1_36063</name>
</gene>
<feature type="non-terminal residue" evidence="1">
    <location>
        <position position="1"/>
    </location>
</feature>
<name>X0U7N2_9ZZZZ</name>
<dbReference type="InterPro" id="IPR029039">
    <property type="entry name" value="Flavoprotein-like_sf"/>
</dbReference>
<organism evidence="1">
    <name type="scientific">marine sediment metagenome</name>
    <dbReference type="NCBI Taxonomy" id="412755"/>
    <lineage>
        <taxon>unclassified sequences</taxon>
        <taxon>metagenomes</taxon>
        <taxon>ecological metagenomes</taxon>
    </lineage>
</organism>
<dbReference type="Gene3D" id="3.40.50.360">
    <property type="match status" value="1"/>
</dbReference>
<reference evidence="1" key="1">
    <citation type="journal article" date="2014" name="Front. Microbiol.">
        <title>High frequency of phylogenetically diverse reductive dehalogenase-homologous genes in deep subseafloor sedimentary metagenomes.</title>
        <authorList>
            <person name="Kawai M."/>
            <person name="Futagami T."/>
            <person name="Toyoda A."/>
            <person name="Takaki Y."/>
            <person name="Nishi S."/>
            <person name="Hori S."/>
            <person name="Arai W."/>
            <person name="Tsubouchi T."/>
            <person name="Morono Y."/>
            <person name="Uchiyama I."/>
            <person name="Ito T."/>
            <person name="Fujiyama A."/>
            <person name="Inagaki F."/>
            <person name="Takami H."/>
        </authorList>
    </citation>
    <scope>NUCLEOTIDE SEQUENCE</scope>
    <source>
        <strain evidence="1">Expedition CK06-06</strain>
    </source>
</reference>
<dbReference type="AlphaFoldDB" id="X0U7N2"/>
<sequence>INLWDIDIKGACLGCVHCGYDNQCVYEGKDDYIDFYNTKVKTADILVWAGTIKDRYLSSRWKVFFDRSFFTGHAPSLIGKQIGFIISGPLSQVPNLRQILEGQVEVKHGNPVNFVTDEYGDSTKIDNSLQYLARRLVQFADNNYIKSSTFLGVGGTKIFRDAVWGRLRFSFRADHVAYRKLGIYDFPQKEYKVRIINAIFLLLLKLPAFKVEFNKRRKKEMIKPLQKILEDIK</sequence>
<dbReference type="SUPFAM" id="SSF52218">
    <property type="entry name" value="Flavoproteins"/>
    <property type="match status" value="1"/>
</dbReference>
<proteinExistence type="predicted"/>
<dbReference type="EMBL" id="BARS01022566">
    <property type="protein sequence ID" value="GAG01550.1"/>
    <property type="molecule type" value="Genomic_DNA"/>
</dbReference>
<protein>
    <recommendedName>
        <fullName evidence="2">NADPH-dependent FMN reductase-like domain-containing protein</fullName>
    </recommendedName>
</protein>
<evidence type="ECO:0008006" key="2">
    <source>
        <dbReference type="Google" id="ProtNLM"/>
    </source>
</evidence>
<evidence type="ECO:0000313" key="1">
    <source>
        <dbReference type="EMBL" id="GAG01550.1"/>
    </source>
</evidence>
<accession>X0U7N2</accession>